<organism evidence="1 2">
    <name type="scientific">Pseudomonas fluorescens</name>
    <dbReference type="NCBI Taxonomy" id="294"/>
    <lineage>
        <taxon>Bacteria</taxon>
        <taxon>Pseudomonadati</taxon>
        <taxon>Pseudomonadota</taxon>
        <taxon>Gammaproteobacteria</taxon>
        <taxon>Pseudomonadales</taxon>
        <taxon>Pseudomonadaceae</taxon>
        <taxon>Pseudomonas</taxon>
    </lineage>
</organism>
<dbReference type="InterPro" id="IPR029058">
    <property type="entry name" value="AB_hydrolase_fold"/>
</dbReference>
<reference evidence="1 2" key="1">
    <citation type="submission" date="2015-05" db="EMBL/GenBank/DDBJ databases">
        <title>A genomic and transcriptomic approach to investigate the blue pigment phenotype in Pseudomonas fluorescens.</title>
        <authorList>
            <person name="Andreani N.A."/>
            <person name="Cardazzo B."/>
        </authorList>
    </citation>
    <scope>NUCLEOTIDE SEQUENCE [LARGE SCALE GENOMIC DNA]</scope>
    <source>
        <strain evidence="1 2">Ps_22</strain>
    </source>
</reference>
<dbReference type="Proteomes" id="UP000061348">
    <property type="component" value="Unassembled WGS sequence"/>
</dbReference>
<name>A0A109LGZ7_PSEFL</name>
<evidence type="ECO:0000313" key="1">
    <source>
        <dbReference type="EMBL" id="KWV87473.1"/>
    </source>
</evidence>
<gene>
    <name evidence="1" type="ORF">PFLmoz3_03322</name>
</gene>
<dbReference type="Gene3D" id="3.40.50.1820">
    <property type="entry name" value="alpha/beta hydrolase"/>
    <property type="match status" value="1"/>
</dbReference>
<proteinExistence type="predicted"/>
<dbReference type="EMBL" id="LCYA01000078">
    <property type="protein sequence ID" value="KWV87473.1"/>
    <property type="molecule type" value="Genomic_DNA"/>
</dbReference>
<dbReference type="AlphaFoldDB" id="A0A109LGZ7"/>
<protein>
    <recommendedName>
        <fullName evidence="3">Alpha/beta hydrolase</fullName>
    </recommendedName>
</protein>
<sequence>MGDRLRLRFDPATEISIYRGVPHTSPGQVRQLKVPLAVVRGRQSRVVMRHHASGVDRLPMGEMLTMPGGHMFPLERPQDTAALIKTLFARWQARERSCA</sequence>
<evidence type="ECO:0008006" key="3">
    <source>
        <dbReference type="Google" id="ProtNLM"/>
    </source>
</evidence>
<dbReference type="SUPFAM" id="SSF53474">
    <property type="entry name" value="alpha/beta-Hydrolases"/>
    <property type="match status" value="1"/>
</dbReference>
<accession>A0A109LGZ7</accession>
<evidence type="ECO:0000313" key="2">
    <source>
        <dbReference type="Proteomes" id="UP000061348"/>
    </source>
</evidence>
<dbReference type="PATRIC" id="fig|294.194.peg.3689"/>
<comment type="caution">
    <text evidence="1">The sequence shown here is derived from an EMBL/GenBank/DDBJ whole genome shotgun (WGS) entry which is preliminary data.</text>
</comment>